<dbReference type="SMART" id="SM00066">
    <property type="entry name" value="GAL4"/>
    <property type="match status" value="1"/>
</dbReference>
<gene>
    <name evidence="4" type="ORF">CANARDRAFT_9417</name>
</gene>
<proteinExistence type="predicted"/>
<name>A0A1E4SVR8_9ASCO</name>
<feature type="domain" description="Zn(2)-C6 fungal-type" evidence="3">
    <location>
        <begin position="15"/>
        <end position="45"/>
    </location>
</feature>
<dbReference type="InterPro" id="IPR001138">
    <property type="entry name" value="Zn2Cys6_DnaBD"/>
</dbReference>
<accession>A0A1E4SVR8</accession>
<dbReference type="Pfam" id="PF00172">
    <property type="entry name" value="Zn_clus"/>
    <property type="match status" value="1"/>
</dbReference>
<dbReference type="SUPFAM" id="SSF57701">
    <property type="entry name" value="Zn2/Cys6 DNA-binding domain"/>
    <property type="match status" value="1"/>
</dbReference>
<evidence type="ECO:0000313" key="4">
    <source>
        <dbReference type="EMBL" id="ODV83600.1"/>
    </source>
</evidence>
<dbReference type="EMBL" id="KV453862">
    <property type="protein sequence ID" value="ODV83600.1"/>
    <property type="molecule type" value="Genomic_DNA"/>
</dbReference>
<organism evidence="4 5">
    <name type="scientific">[Candida] arabinofermentans NRRL YB-2248</name>
    <dbReference type="NCBI Taxonomy" id="983967"/>
    <lineage>
        <taxon>Eukaryota</taxon>
        <taxon>Fungi</taxon>
        <taxon>Dikarya</taxon>
        <taxon>Ascomycota</taxon>
        <taxon>Saccharomycotina</taxon>
        <taxon>Pichiomycetes</taxon>
        <taxon>Pichiales</taxon>
        <taxon>Pichiaceae</taxon>
        <taxon>Ogataea</taxon>
        <taxon>Ogataea/Candida clade</taxon>
    </lineage>
</organism>
<dbReference type="Proteomes" id="UP000094801">
    <property type="component" value="Unassembled WGS sequence"/>
</dbReference>
<dbReference type="GO" id="GO:0000981">
    <property type="term" value="F:DNA-binding transcription factor activity, RNA polymerase II-specific"/>
    <property type="evidence" value="ECO:0007669"/>
    <property type="project" value="InterPro"/>
</dbReference>
<dbReference type="AlphaFoldDB" id="A0A1E4SVR8"/>
<evidence type="ECO:0000259" key="3">
    <source>
        <dbReference type="PROSITE" id="PS50048"/>
    </source>
</evidence>
<evidence type="ECO:0000313" key="5">
    <source>
        <dbReference type="Proteomes" id="UP000094801"/>
    </source>
</evidence>
<evidence type="ECO:0000256" key="1">
    <source>
        <dbReference type="ARBA" id="ARBA00004123"/>
    </source>
</evidence>
<dbReference type="GO" id="GO:0005634">
    <property type="term" value="C:nucleus"/>
    <property type="evidence" value="ECO:0007669"/>
    <property type="project" value="UniProtKB-SubCell"/>
</dbReference>
<dbReference type="CDD" id="cd00067">
    <property type="entry name" value="GAL4"/>
    <property type="match status" value="1"/>
</dbReference>
<sequence length="568" mass="65767">MDNKKPKRLRTVEGSCIQCMKKRVKCNLDKPACKRCLKDSLDCSYDKINLKWGKILNINTSTQNNSGNVLYDNTSNNQIGTGNGNGSSSFVHNESPNKSSTFMISGVNEKPLINLINIINGSTNKIKNVQLIEHEDKFEETIQDIDTFTNNNNNTYTPSSYWNLSDLTSPYKFDLGLIPNLNMITPSLIPSPDQQLLYFTKVIAPKLHVTGIPLQSTINQTINTNELMNNLILTLSSYHMFNSMNSNNNTLISNSDLLKQRSNSIKLFTNHLKSNNINEELFNSCILLCTLDGVINSENSNLAYRHLYGARAILYKIIKKNSNFLINLKDQLTTRLISIFNTMDMTFCLLTGEKSFFPGYYWYQFNNKDCWFGNLDYNDPLLRIFEKVTNLSNLGYKYKNGSDMNDDDLNILKEIKLDLLKVGFSNRFNNNDWLKFVSAFANIGLIYYYRIFEKLSIFDSLIQTIVDVFIDSINDTQQQEEKVLEHCLLFPLLIIGSHCINDTHRRIITLNINKSLNYLNFKNIELMNDFLFNQWKLMDLKMNQNEQKDIEYGWWEQFEQIGKYSFIF</sequence>
<reference evidence="5" key="1">
    <citation type="submission" date="2016-04" db="EMBL/GenBank/DDBJ databases">
        <title>Comparative genomics of biotechnologically important yeasts.</title>
        <authorList>
            <consortium name="DOE Joint Genome Institute"/>
            <person name="Riley R."/>
            <person name="Haridas S."/>
            <person name="Wolfe K.H."/>
            <person name="Lopes M.R."/>
            <person name="Hittinger C.T."/>
            <person name="Goker M."/>
            <person name="Salamov A."/>
            <person name="Wisecaver J."/>
            <person name="Long T.M."/>
            <person name="Aerts A.L."/>
            <person name="Barry K."/>
            <person name="Choi C."/>
            <person name="Clum A."/>
            <person name="Coughlan A.Y."/>
            <person name="Deshpande S."/>
            <person name="Douglass A.P."/>
            <person name="Hanson S.J."/>
            <person name="Klenk H.-P."/>
            <person name="Labutti K."/>
            <person name="Lapidus A."/>
            <person name="Lindquist E."/>
            <person name="Lipzen A."/>
            <person name="Meier-Kolthoff J.P."/>
            <person name="Ohm R.A."/>
            <person name="Otillar R.P."/>
            <person name="Pangilinan J."/>
            <person name="Peng Y."/>
            <person name="Rokas A."/>
            <person name="Rosa C.A."/>
            <person name="Scheuner C."/>
            <person name="Sibirny A.A."/>
            <person name="Slot J.C."/>
            <person name="Stielow J.B."/>
            <person name="Sun H."/>
            <person name="Kurtzman C.P."/>
            <person name="Blackwell M."/>
            <person name="Grigoriev I.V."/>
            <person name="Jeffries T.W."/>
        </authorList>
    </citation>
    <scope>NUCLEOTIDE SEQUENCE [LARGE SCALE GENOMIC DNA]</scope>
    <source>
        <strain evidence="5">NRRL YB-2248</strain>
    </source>
</reference>
<comment type="subcellular location">
    <subcellularLocation>
        <location evidence="1">Nucleus</location>
    </subcellularLocation>
</comment>
<dbReference type="GO" id="GO:0008270">
    <property type="term" value="F:zinc ion binding"/>
    <property type="evidence" value="ECO:0007669"/>
    <property type="project" value="InterPro"/>
</dbReference>
<dbReference type="InterPro" id="IPR021858">
    <property type="entry name" value="Fun_TF"/>
</dbReference>
<evidence type="ECO:0000256" key="2">
    <source>
        <dbReference type="ARBA" id="ARBA00023242"/>
    </source>
</evidence>
<dbReference type="Pfam" id="PF11951">
    <property type="entry name" value="Fungal_trans_2"/>
    <property type="match status" value="1"/>
</dbReference>
<protein>
    <recommendedName>
        <fullName evidence="3">Zn(2)-C6 fungal-type domain-containing protein</fullName>
    </recommendedName>
</protein>
<keyword evidence="2" id="KW-0539">Nucleus</keyword>
<dbReference type="InterPro" id="IPR036864">
    <property type="entry name" value="Zn2-C6_fun-type_DNA-bd_sf"/>
</dbReference>
<dbReference type="PROSITE" id="PS50048">
    <property type="entry name" value="ZN2_CY6_FUNGAL_2"/>
    <property type="match status" value="1"/>
</dbReference>
<keyword evidence="5" id="KW-1185">Reference proteome</keyword>
<dbReference type="Gene3D" id="4.10.240.10">
    <property type="entry name" value="Zn(2)-C6 fungal-type DNA-binding domain"/>
    <property type="match status" value="1"/>
</dbReference>
<dbReference type="PANTHER" id="PTHR37534">
    <property type="entry name" value="TRANSCRIPTIONAL ACTIVATOR PROTEIN UGA3"/>
    <property type="match status" value="1"/>
</dbReference>
<dbReference type="OrthoDB" id="3251668at2759"/>
<dbReference type="PANTHER" id="PTHR37534:SF46">
    <property type="entry name" value="ZN(II)2CYS6 TRANSCRIPTION FACTOR (EUROFUNG)"/>
    <property type="match status" value="1"/>
</dbReference>